<reference evidence="2" key="1">
    <citation type="submission" date="2014-11" db="EMBL/GenBank/DDBJ databases">
        <authorList>
            <person name="Amaro Gonzalez C."/>
        </authorList>
    </citation>
    <scope>NUCLEOTIDE SEQUENCE</scope>
</reference>
<name>A0A0E9QQJ0_ANGAN</name>
<dbReference type="AlphaFoldDB" id="A0A0E9QQJ0"/>
<feature type="compositionally biased region" description="Polar residues" evidence="1">
    <location>
        <begin position="1"/>
        <end position="19"/>
    </location>
</feature>
<feature type="region of interest" description="Disordered" evidence="1">
    <location>
        <begin position="1"/>
        <end position="32"/>
    </location>
</feature>
<accession>A0A0E9QQJ0</accession>
<dbReference type="EMBL" id="GBXM01090052">
    <property type="protein sequence ID" value="JAH18525.1"/>
    <property type="molecule type" value="Transcribed_RNA"/>
</dbReference>
<proteinExistence type="predicted"/>
<sequence length="101" mass="11298">MTQPTPSTLIATGYSQQVHRTTKSTTSRTDKKPKRYIKCATTLNPGKDRLRLGERQVLSSDTKAEPRTSLCTHCFVWNGRPSAALGILFRISHHRAMLEAS</sequence>
<reference evidence="2" key="2">
    <citation type="journal article" date="2015" name="Fish Shellfish Immunol.">
        <title>Early steps in the European eel (Anguilla anguilla)-Vibrio vulnificus interaction in the gills: Role of the RtxA13 toxin.</title>
        <authorList>
            <person name="Callol A."/>
            <person name="Pajuelo D."/>
            <person name="Ebbesson L."/>
            <person name="Teles M."/>
            <person name="MacKenzie S."/>
            <person name="Amaro C."/>
        </authorList>
    </citation>
    <scope>NUCLEOTIDE SEQUENCE</scope>
</reference>
<evidence type="ECO:0000313" key="2">
    <source>
        <dbReference type="EMBL" id="JAH18525.1"/>
    </source>
</evidence>
<organism evidence="2">
    <name type="scientific">Anguilla anguilla</name>
    <name type="common">European freshwater eel</name>
    <name type="synonym">Muraena anguilla</name>
    <dbReference type="NCBI Taxonomy" id="7936"/>
    <lineage>
        <taxon>Eukaryota</taxon>
        <taxon>Metazoa</taxon>
        <taxon>Chordata</taxon>
        <taxon>Craniata</taxon>
        <taxon>Vertebrata</taxon>
        <taxon>Euteleostomi</taxon>
        <taxon>Actinopterygii</taxon>
        <taxon>Neopterygii</taxon>
        <taxon>Teleostei</taxon>
        <taxon>Anguilliformes</taxon>
        <taxon>Anguillidae</taxon>
        <taxon>Anguilla</taxon>
    </lineage>
</organism>
<protein>
    <submittedName>
        <fullName evidence="2">Uncharacterized protein</fullName>
    </submittedName>
</protein>
<evidence type="ECO:0000256" key="1">
    <source>
        <dbReference type="SAM" id="MobiDB-lite"/>
    </source>
</evidence>